<evidence type="ECO:0000256" key="10">
    <source>
        <dbReference type="SAM" id="Phobius"/>
    </source>
</evidence>
<dbReference type="CDD" id="cd13143">
    <property type="entry name" value="MATE_MepA_like"/>
    <property type="match status" value="1"/>
</dbReference>
<feature type="transmembrane region" description="Helical" evidence="10">
    <location>
        <begin position="164"/>
        <end position="183"/>
    </location>
</feature>
<dbReference type="InterPro" id="IPR045070">
    <property type="entry name" value="MATE_MepA-like"/>
</dbReference>
<protein>
    <recommendedName>
        <fullName evidence="3">Multidrug export protein MepA</fullName>
    </recommendedName>
</protein>
<comment type="similarity">
    <text evidence="2">Belongs to the multi antimicrobial extrusion (MATE) (TC 2.A.66.1) family. MepA subfamily.</text>
</comment>
<dbReference type="InterPro" id="IPR051327">
    <property type="entry name" value="MATE_MepA_subfamily"/>
</dbReference>
<dbReference type="Pfam" id="PF01554">
    <property type="entry name" value="MatE"/>
    <property type="match status" value="2"/>
</dbReference>
<feature type="transmembrane region" description="Helical" evidence="10">
    <location>
        <begin position="50"/>
        <end position="76"/>
    </location>
</feature>
<comment type="subcellular location">
    <subcellularLocation>
        <location evidence="1">Cell membrane</location>
        <topology evidence="1">Multi-pass membrane protein</topology>
    </subcellularLocation>
</comment>
<dbReference type="EMBL" id="AGYT01000019">
    <property type="protein sequence ID" value="ENY99901.1"/>
    <property type="molecule type" value="Genomic_DNA"/>
</dbReference>
<dbReference type="GO" id="GO:0005886">
    <property type="term" value="C:plasma membrane"/>
    <property type="evidence" value="ECO:0007669"/>
    <property type="project" value="UniProtKB-SubCell"/>
</dbReference>
<feature type="transmembrane region" description="Helical" evidence="10">
    <location>
        <begin position="20"/>
        <end position="44"/>
    </location>
</feature>
<gene>
    <name evidence="11" type="ORF">HMPREF1092_03038</name>
</gene>
<dbReference type="GO" id="GO:0015297">
    <property type="term" value="F:antiporter activity"/>
    <property type="evidence" value="ECO:0007669"/>
    <property type="project" value="InterPro"/>
</dbReference>
<evidence type="ECO:0000256" key="2">
    <source>
        <dbReference type="ARBA" id="ARBA00008417"/>
    </source>
</evidence>
<reference evidence="11 12" key="1">
    <citation type="submission" date="2013-01" db="EMBL/GenBank/DDBJ databases">
        <title>The Genome Sequence of Clostridium colicanis 209318.</title>
        <authorList>
            <consortium name="The Broad Institute Genome Sequencing Platform"/>
            <person name="Earl A."/>
            <person name="Ward D."/>
            <person name="Feldgarden M."/>
            <person name="Gevers D."/>
            <person name="Courvalin P."/>
            <person name="Lambert T."/>
            <person name="Walker B."/>
            <person name="Young S.K."/>
            <person name="Zeng Q."/>
            <person name="Gargeya S."/>
            <person name="Fitzgerald M."/>
            <person name="Haas B."/>
            <person name="Abouelleil A."/>
            <person name="Alvarado L."/>
            <person name="Arachchi H.M."/>
            <person name="Berlin A.M."/>
            <person name="Chapman S.B."/>
            <person name="Dewar J."/>
            <person name="Goldberg J."/>
            <person name="Griggs A."/>
            <person name="Gujja S."/>
            <person name="Hansen M."/>
            <person name="Howarth C."/>
            <person name="Imamovic A."/>
            <person name="Larimer J."/>
            <person name="McCowan C."/>
            <person name="Murphy C."/>
            <person name="Neiman D."/>
            <person name="Pearson M."/>
            <person name="Priest M."/>
            <person name="Roberts A."/>
            <person name="Saif S."/>
            <person name="Shea T."/>
            <person name="Sisk P."/>
            <person name="Sykes S."/>
            <person name="Wortman J."/>
            <person name="Nusbaum C."/>
            <person name="Birren B."/>
        </authorList>
    </citation>
    <scope>NUCLEOTIDE SEQUENCE [LARGE SCALE GENOMIC DNA]</scope>
    <source>
        <strain evidence="11 12">209318</strain>
    </source>
</reference>
<dbReference type="PIRSF" id="PIRSF006603">
    <property type="entry name" value="DinF"/>
    <property type="match status" value="1"/>
</dbReference>
<evidence type="ECO:0000313" key="11">
    <source>
        <dbReference type="EMBL" id="ENY99901.1"/>
    </source>
</evidence>
<keyword evidence="9" id="KW-0046">Antibiotic resistance</keyword>
<evidence type="ECO:0000256" key="7">
    <source>
        <dbReference type="ARBA" id="ARBA00022989"/>
    </source>
</evidence>
<feature type="transmembrane region" description="Helical" evidence="10">
    <location>
        <begin position="313"/>
        <end position="334"/>
    </location>
</feature>
<evidence type="ECO:0000256" key="3">
    <source>
        <dbReference type="ARBA" id="ARBA00022106"/>
    </source>
</evidence>
<dbReference type="PANTHER" id="PTHR43823:SF3">
    <property type="entry name" value="MULTIDRUG EXPORT PROTEIN MEPA"/>
    <property type="match status" value="1"/>
</dbReference>
<dbReference type="eggNOG" id="COG0534">
    <property type="taxonomic scope" value="Bacteria"/>
</dbReference>
<dbReference type="PATRIC" id="fig|999411.4.peg.2952"/>
<dbReference type="Proteomes" id="UP000013097">
    <property type="component" value="Unassembled WGS sequence"/>
</dbReference>
<evidence type="ECO:0000256" key="6">
    <source>
        <dbReference type="ARBA" id="ARBA00022692"/>
    </source>
</evidence>
<feature type="transmembrane region" description="Helical" evidence="10">
    <location>
        <begin position="97"/>
        <end position="114"/>
    </location>
</feature>
<dbReference type="GO" id="GO:0042910">
    <property type="term" value="F:xenobiotic transmembrane transporter activity"/>
    <property type="evidence" value="ECO:0007669"/>
    <property type="project" value="InterPro"/>
</dbReference>
<keyword evidence="6 10" id="KW-0812">Transmembrane</keyword>
<name>N9XWB3_9CLOT</name>
<evidence type="ECO:0000256" key="9">
    <source>
        <dbReference type="ARBA" id="ARBA00023251"/>
    </source>
</evidence>
<feature type="transmembrane region" description="Helical" evidence="10">
    <location>
        <begin position="235"/>
        <end position="257"/>
    </location>
</feature>
<dbReference type="RefSeq" id="WP_002599478.1">
    <property type="nucleotide sequence ID" value="NZ_KB850958.1"/>
</dbReference>
<dbReference type="AlphaFoldDB" id="N9XWB3"/>
<organism evidence="11 12">
    <name type="scientific">Clostridium thermobutyricum</name>
    <dbReference type="NCBI Taxonomy" id="29372"/>
    <lineage>
        <taxon>Bacteria</taxon>
        <taxon>Bacillati</taxon>
        <taxon>Bacillota</taxon>
        <taxon>Clostridia</taxon>
        <taxon>Eubacteriales</taxon>
        <taxon>Clostridiaceae</taxon>
        <taxon>Clostridium</taxon>
    </lineage>
</organism>
<keyword evidence="8 10" id="KW-0472">Membrane</keyword>
<dbReference type="HOGENOM" id="CLU_012893_0_2_9"/>
<keyword evidence="12" id="KW-1185">Reference proteome</keyword>
<dbReference type="PANTHER" id="PTHR43823">
    <property type="entry name" value="SPORULATION PROTEIN YKVU"/>
    <property type="match status" value="1"/>
</dbReference>
<feature type="transmembrane region" description="Helical" evidence="10">
    <location>
        <begin position="134"/>
        <end position="152"/>
    </location>
</feature>
<keyword evidence="5" id="KW-1003">Cell membrane</keyword>
<evidence type="ECO:0000256" key="4">
    <source>
        <dbReference type="ARBA" id="ARBA00022448"/>
    </source>
</evidence>
<dbReference type="GO" id="GO:0046677">
    <property type="term" value="P:response to antibiotic"/>
    <property type="evidence" value="ECO:0007669"/>
    <property type="project" value="UniProtKB-KW"/>
</dbReference>
<comment type="caution">
    <text evidence="11">The sequence shown here is derived from an EMBL/GenBank/DDBJ whole genome shotgun (WGS) entry which is preliminary data.</text>
</comment>
<proteinExistence type="inferred from homology"/>
<evidence type="ECO:0000256" key="8">
    <source>
        <dbReference type="ARBA" id="ARBA00023136"/>
    </source>
</evidence>
<accession>N9XWB3</accession>
<feature type="transmembrane region" description="Helical" evidence="10">
    <location>
        <begin position="387"/>
        <end position="408"/>
    </location>
</feature>
<keyword evidence="4" id="KW-0813">Transport</keyword>
<sequence length="453" mass="49185">MQENILGKEKISKLFIKFSIPAIIAMLISGMQTVIDGIFVGNFIGANAMASISIGAPFIQLVIGFSMLVSVGALSYMGRSLGEGNTDLTKDIFKTSVILLSVVSFILSIIGFLFNENISSLLGANYVLIENVANYIKIISLCVLPMSLAFLFGFSDRLIEKPDLYFKGMILSLIINITLNYILIKQLEFGIIGAALATGISYSSVFLIVLGPMINKKNIINIFVGKFNKKTIIPIIYNGSSEAIGSLASATSAYLFNMSFINIIGESGVAAFTSINYIAQFGTLIVFGIADGIGSILSYNYGAKNFDRVKRTFSLAVKISLVIGTLTFITLFFFSKNLVTLFTSSNPEVLEIAIAGSKLYAFAFLLNGFNTISSSYFTAIGYAKESVIIASCHGLIFIILGISILPKLFAINGIWLTVPFAEIMTLFISFRLITKFKLSSEDNISLENEVINS</sequence>
<feature type="transmembrane region" description="Helical" evidence="10">
    <location>
        <begin position="277"/>
        <end position="301"/>
    </location>
</feature>
<dbReference type="InterPro" id="IPR048279">
    <property type="entry name" value="MdtK-like"/>
</dbReference>
<evidence type="ECO:0000256" key="5">
    <source>
        <dbReference type="ARBA" id="ARBA00022475"/>
    </source>
</evidence>
<dbReference type="NCBIfam" id="TIGR00797">
    <property type="entry name" value="matE"/>
    <property type="match status" value="1"/>
</dbReference>
<feature type="transmembrane region" description="Helical" evidence="10">
    <location>
        <begin position="414"/>
        <end position="433"/>
    </location>
</feature>
<evidence type="ECO:0000256" key="1">
    <source>
        <dbReference type="ARBA" id="ARBA00004651"/>
    </source>
</evidence>
<dbReference type="InterPro" id="IPR002528">
    <property type="entry name" value="MATE_fam"/>
</dbReference>
<keyword evidence="7 10" id="KW-1133">Transmembrane helix</keyword>
<feature type="transmembrane region" description="Helical" evidence="10">
    <location>
        <begin position="189"/>
        <end position="214"/>
    </location>
</feature>
<evidence type="ECO:0000313" key="12">
    <source>
        <dbReference type="Proteomes" id="UP000013097"/>
    </source>
</evidence>